<proteinExistence type="predicted"/>
<organism evidence="1 2">
    <name type="scientific">Cardiocondyla obscurior</name>
    <dbReference type="NCBI Taxonomy" id="286306"/>
    <lineage>
        <taxon>Eukaryota</taxon>
        <taxon>Metazoa</taxon>
        <taxon>Ecdysozoa</taxon>
        <taxon>Arthropoda</taxon>
        <taxon>Hexapoda</taxon>
        <taxon>Insecta</taxon>
        <taxon>Pterygota</taxon>
        <taxon>Neoptera</taxon>
        <taxon>Endopterygota</taxon>
        <taxon>Hymenoptera</taxon>
        <taxon>Apocrita</taxon>
        <taxon>Aculeata</taxon>
        <taxon>Formicoidea</taxon>
        <taxon>Formicidae</taxon>
        <taxon>Myrmicinae</taxon>
        <taxon>Cardiocondyla</taxon>
    </lineage>
</organism>
<dbReference type="Proteomes" id="UP001430953">
    <property type="component" value="Unassembled WGS sequence"/>
</dbReference>
<sequence length="112" mass="12612">MRSANYTVDLIGRSRSAVETMLRSNNRGRSDNYAASSSSSASVAIAVTKFVAREYRPFRSSAPSATLIFSHTKRYQLFIRTSFNSELFKTAEVVSAQYCITKSYRGIFFLIK</sequence>
<gene>
    <name evidence="1" type="ORF">PUN28_016228</name>
</gene>
<evidence type="ECO:0000313" key="2">
    <source>
        <dbReference type="Proteomes" id="UP001430953"/>
    </source>
</evidence>
<keyword evidence="2" id="KW-1185">Reference proteome</keyword>
<dbReference type="EMBL" id="JADYXP020000018">
    <property type="protein sequence ID" value="KAL0106355.1"/>
    <property type="molecule type" value="Genomic_DNA"/>
</dbReference>
<evidence type="ECO:0000313" key="1">
    <source>
        <dbReference type="EMBL" id="KAL0106355.1"/>
    </source>
</evidence>
<accession>A0AAW2ETV7</accession>
<dbReference type="AlphaFoldDB" id="A0AAW2ETV7"/>
<reference evidence="1 2" key="1">
    <citation type="submission" date="2023-03" db="EMBL/GenBank/DDBJ databases">
        <title>High recombination rates correlate with genetic variation in Cardiocondyla obscurior ants.</title>
        <authorList>
            <person name="Errbii M."/>
        </authorList>
    </citation>
    <scope>NUCLEOTIDE SEQUENCE [LARGE SCALE GENOMIC DNA]</scope>
    <source>
        <strain evidence="1">Alpha-2009</strain>
        <tissue evidence="1">Whole body</tissue>
    </source>
</reference>
<comment type="caution">
    <text evidence="1">The sequence shown here is derived from an EMBL/GenBank/DDBJ whole genome shotgun (WGS) entry which is preliminary data.</text>
</comment>
<name>A0AAW2ETV7_9HYME</name>
<protein>
    <submittedName>
        <fullName evidence="1">Uncharacterized protein</fullName>
    </submittedName>
</protein>